<sequence length="121" mass="13792">MFVLQAFIILLSLFTVQPREFEQFRNERDGQYCQYLQCAEKNVLGEKHCAAGGNVLGYCMCLLDDGNMFSKYFDCEQGYVFNLKKGYCVGGKAKNMKKCDESGNPKKGPNALKKMWNKMKG</sequence>
<accession>A0A1Q3EUW4</accession>
<dbReference type="AlphaFoldDB" id="A0A1Q3EUW4"/>
<feature type="chain" id="PRO_5012614251" evidence="1">
    <location>
        <begin position="19"/>
        <end position="121"/>
    </location>
</feature>
<keyword evidence="1" id="KW-0732">Signal</keyword>
<evidence type="ECO:0000256" key="1">
    <source>
        <dbReference type="SAM" id="SignalP"/>
    </source>
</evidence>
<protein>
    <submittedName>
        <fullName evidence="2">Putative 7.8 kDa secreted protein</fullName>
    </submittedName>
</protein>
<dbReference type="EMBL" id="GFDL01015935">
    <property type="protein sequence ID" value="JAV19110.1"/>
    <property type="molecule type" value="Transcribed_RNA"/>
</dbReference>
<proteinExistence type="predicted"/>
<name>A0A1Q3EUW4_CULTA</name>
<reference evidence="2" key="1">
    <citation type="submission" date="2017-01" db="EMBL/GenBank/DDBJ databases">
        <title>A deep insight into the sialotranscriptome of adult male and female Cluex tarsalis mosquitoes.</title>
        <authorList>
            <person name="Ribeiro J.M."/>
            <person name="Moreira F."/>
            <person name="Bernard K.A."/>
            <person name="Calvo E."/>
        </authorList>
    </citation>
    <scope>NUCLEOTIDE SEQUENCE</scope>
    <source>
        <strain evidence="2">Kern County</strain>
        <tissue evidence="2">Salivary glands</tissue>
    </source>
</reference>
<organism evidence="2">
    <name type="scientific">Culex tarsalis</name>
    <name type="common">Encephalitis mosquito</name>
    <dbReference type="NCBI Taxonomy" id="7177"/>
    <lineage>
        <taxon>Eukaryota</taxon>
        <taxon>Metazoa</taxon>
        <taxon>Ecdysozoa</taxon>
        <taxon>Arthropoda</taxon>
        <taxon>Hexapoda</taxon>
        <taxon>Insecta</taxon>
        <taxon>Pterygota</taxon>
        <taxon>Neoptera</taxon>
        <taxon>Endopterygota</taxon>
        <taxon>Diptera</taxon>
        <taxon>Nematocera</taxon>
        <taxon>Culicoidea</taxon>
        <taxon>Culicidae</taxon>
        <taxon>Culicinae</taxon>
        <taxon>Culicini</taxon>
        <taxon>Culex</taxon>
        <taxon>Culex</taxon>
    </lineage>
</organism>
<evidence type="ECO:0000313" key="2">
    <source>
        <dbReference type="EMBL" id="JAV19110.1"/>
    </source>
</evidence>
<feature type="signal peptide" evidence="1">
    <location>
        <begin position="1"/>
        <end position="18"/>
    </location>
</feature>